<keyword evidence="4" id="KW-1185">Reference proteome</keyword>
<dbReference type="GO" id="GO:0016787">
    <property type="term" value="F:hydrolase activity"/>
    <property type="evidence" value="ECO:0007669"/>
    <property type="project" value="UniProtKB-KW"/>
</dbReference>
<keyword evidence="3" id="KW-0378">Hydrolase</keyword>
<dbReference type="Pfam" id="PF00850">
    <property type="entry name" value="Hist_deacetyl"/>
    <property type="match status" value="1"/>
</dbReference>
<dbReference type="AlphaFoldDB" id="A0A5E4PJQ3"/>
<dbReference type="InterPro" id="IPR000286">
    <property type="entry name" value="HDACs"/>
</dbReference>
<proteinExistence type="inferred from homology"/>
<evidence type="ECO:0000313" key="4">
    <source>
        <dbReference type="Proteomes" id="UP000324194"/>
    </source>
</evidence>
<dbReference type="PRINTS" id="PR01270">
    <property type="entry name" value="HDASUPER"/>
</dbReference>
<dbReference type="KEGG" id="asip:AQUSIP_18420"/>
<evidence type="ECO:0000313" key="3">
    <source>
        <dbReference type="EMBL" id="VVC76526.1"/>
    </source>
</evidence>
<name>A0A5E4PJQ3_9COXI</name>
<sequence length="315" mass="35067">MTIALVSHPDCILHEAGEQHPEQPARVQVIQGALEHYPFSVPVRFYEAPRATPEQLMIAHGQNYVNWILSIAPKSGFIQIDADTWMNPYTLNAALRAAGAVPFAVDLVMRGEAEAAFCNVRPPGHHAEREQAMGFCLFNNVAIGVKHALTTYGLERVAIIDFDVHHGNGTQDIFQNDKNVMYCSSFEHPFYPGYEPEMDNEHILSVPLAPGTRGEEFREKVQAAWFDKIAAFQPQFIFFSAGFDAHAEDPLADLELTREDYVWVTRQIAKIAKVHCDGRIVSALEGGYNLDALAQCVPAHVNALVFKPEESKSHA</sequence>
<dbReference type="GO" id="GO:0004407">
    <property type="term" value="F:histone deacetylase activity"/>
    <property type="evidence" value="ECO:0007669"/>
    <property type="project" value="TreeGrafter"/>
</dbReference>
<dbReference type="InterPro" id="IPR037138">
    <property type="entry name" value="His_deacetylse_dom_sf"/>
</dbReference>
<organism evidence="3 4">
    <name type="scientific">Aquicella siphonis</name>
    <dbReference type="NCBI Taxonomy" id="254247"/>
    <lineage>
        <taxon>Bacteria</taxon>
        <taxon>Pseudomonadati</taxon>
        <taxon>Pseudomonadota</taxon>
        <taxon>Gammaproteobacteria</taxon>
        <taxon>Legionellales</taxon>
        <taxon>Coxiellaceae</taxon>
        <taxon>Aquicella</taxon>
    </lineage>
</organism>
<comment type="similarity">
    <text evidence="1">Belongs to the histone deacetylase family.</text>
</comment>
<dbReference type="RefSeq" id="WP_148339841.1">
    <property type="nucleotide sequence ID" value="NZ_LR699119.1"/>
</dbReference>
<dbReference type="PANTHER" id="PTHR10625">
    <property type="entry name" value="HISTONE DEACETYLASE HDAC1-RELATED"/>
    <property type="match status" value="1"/>
</dbReference>
<dbReference type="OrthoDB" id="9808367at2"/>
<evidence type="ECO:0000259" key="2">
    <source>
        <dbReference type="Pfam" id="PF00850"/>
    </source>
</evidence>
<reference evidence="3 4" key="1">
    <citation type="submission" date="2019-08" db="EMBL/GenBank/DDBJ databases">
        <authorList>
            <person name="Guy L."/>
        </authorList>
    </citation>
    <scope>NUCLEOTIDE SEQUENCE [LARGE SCALE GENOMIC DNA]</scope>
    <source>
        <strain evidence="3 4">SGT-108</strain>
    </source>
</reference>
<dbReference type="SUPFAM" id="SSF52768">
    <property type="entry name" value="Arginase/deacetylase"/>
    <property type="match status" value="1"/>
</dbReference>
<dbReference type="EMBL" id="LR699119">
    <property type="protein sequence ID" value="VVC76526.1"/>
    <property type="molecule type" value="Genomic_DNA"/>
</dbReference>
<dbReference type="Gene3D" id="3.40.800.20">
    <property type="entry name" value="Histone deacetylase domain"/>
    <property type="match status" value="1"/>
</dbReference>
<dbReference type="InterPro" id="IPR023696">
    <property type="entry name" value="Ureohydrolase_dom_sf"/>
</dbReference>
<gene>
    <name evidence="3" type="primary">hdaH</name>
    <name evidence="3" type="ORF">AQUSIP_18420</name>
</gene>
<dbReference type="CDD" id="cd11599">
    <property type="entry name" value="HDAC_classII_2"/>
    <property type="match status" value="1"/>
</dbReference>
<dbReference type="InterPro" id="IPR023801">
    <property type="entry name" value="His_deacetylse_dom"/>
</dbReference>
<dbReference type="GO" id="GO:0040029">
    <property type="term" value="P:epigenetic regulation of gene expression"/>
    <property type="evidence" value="ECO:0007669"/>
    <property type="project" value="TreeGrafter"/>
</dbReference>
<evidence type="ECO:0000256" key="1">
    <source>
        <dbReference type="ARBA" id="ARBA00005947"/>
    </source>
</evidence>
<protein>
    <submittedName>
        <fullName evidence="3">Histone deacetylase-like amidohydrolase</fullName>
    </submittedName>
</protein>
<feature type="domain" description="Histone deacetylase" evidence="2">
    <location>
        <begin position="20"/>
        <end position="304"/>
    </location>
</feature>
<accession>A0A5E4PJQ3</accession>
<dbReference type="Proteomes" id="UP000324194">
    <property type="component" value="Chromosome 1"/>
</dbReference>
<dbReference type="PANTHER" id="PTHR10625:SF10">
    <property type="entry name" value="HISTONE DEACETYLASE HDAC1"/>
    <property type="match status" value="1"/>
</dbReference>